<dbReference type="FunFam" id="3.30.420.10:FF:000045">
    <property type="entry name" value="3'-5' exonuclease DinG"/>
    <property type="match status" value="1"/>
</dbReference>
<dbReference type="Gene3D" id="3.40.50.10190">
    <property type="entry name" value="BRCT domain"/>
    <property type="match status" value="1"/>
</dbReference>
<dbReference type="InterPro" id="IPR036420">
    <property type="entry name" value="BRCT_dom_sf"/>
</dbReference>
<evidence type="ECO:0000313" key="4">
    <source>
        <dbReference type="EMBL" id="ABE61226.1"/>
    </source>
</evidence>
<dbReference type="Gene3D" id="3.30.420.10">
    <property type="entry name" value="Ribonuclease H-like superfamily/Ribonuclease H"/>
    <property type="match status" value="1"/>
</dbReference>
<gene>
    <name evidence="4" type="ordered locus">Nham_0330</name>
</gene>
<dbReference type="SMART" id="SM00479">
    <property type="entry name" value="EXOIII"/>
    <property type="match status" value="1"/>
</dbReference>
<dbReference type="Pfam" id="PF00929">
    <property type="entry name" value="RNase_T"/>
    <property type="match status" value="1"/>
</dbReference>
<dbReference type="SUPFAM" id="SSF52113">
    <property type="entry name" value="BRCT domain"/>
    <property type="match status" value="1"/>
</dbReference>
<keyword evidence="4" id="KW-0269">Exonuclease</keyword>
<dbReference type="Proteomes" id="UP000001953">
    <property type="component" value="Chromosome"/>
</dbReference>
<reference evidence="4 5" key="1">
    <citation type="submission" date="2006-03" db="EMBL/GenBank/DDBJ databases">
        <title>Complete sequence of chromosome of Nitrobacter hamburgensis X14.</title>
        <authorList>
            <consortium name="US DOE Joint Genome Institute"/>
            <person name="Copeland A."/>
            <person name="Lucas S."/>
            <person name="Lapidus A."/>
            <person name="Barry K."/>
            <person name="Detter J.C."/>
            <person name="Glavina del Rio T."/>
            <person name="Hammon N."/>
            <person name="Israni S."/>
            <person name="Dalin E."/>
            <person name="Tice H."/>
            <person name="Pitluck S."/>
            <person name="Chain P."/>
            <person name="Malfatti S."/>
            <person name="Shin M."/>
            <person name="Vergez L."/>
            <person name="Schmutz J."/>
            <person name="Larimer F."/>
            <person name="Land M."/>
            <person name="Hauser L."/>
            <person name="Kyrpides N."/>
            <person name="Ivanova N."/>
            <person name="Ward B."/>
            <person name="Arp D."/>
            <person name="Klotz M."/>
            <person name="Stein L."/>
            <person name="O'Mullan G."/>
            <person name="Starkenburg S."/>
            <person name="Sayavedra L."/>
            <person name="Poret-Peterson A.T."/>
            <person name="Gentry M.E."/>
            <person name="Bruce D."/>
            <person name="Richardson P."/>
        </authorList>
    </citation>
    <scope>NUCLEOTIDE SEQUENCE [LARGE SCALE GENOMIC DNA]</scope>
    <source>
        <strain evidence="5">DSM 10229 / NCIMB 13809 / X14</strain>
    </source>
</reference>
<proteinExistence type="predicted"/>
<dbReference type="eggNOG" id="COG0847">
    <property type="taxonomic scope" value="Bacteria"/>
</dbReference>
<keyword evidence="5" id="KW-1185">Reference proteome</keyword>
<dbReference type="Pfam" id="PF00533">
    <property type="entry name" value="BRCT"/>
    <property type="match status" value="1"/>
</dbReference>
<dbReference type="PANTHER" id="PTHR30231:SF42">
    <property type="entry name" value="EXONUCLEASE"/>
    <property type="match status" value="1"/>
</dbReference>
<dbReference type="InterPro" id="IPR001357">
    <property type="entry name" value="BRCT_dom"/>
</dbReference>
<accession>Q1QRC1</accession>
<dbReference type="SUPFAM" id="SSF53098">
    <property type="entry name" value="Ribonuclease H-like"/>
    <property type="match status" value="1"/>
</dbReference>
<sequence length="334" mass="36673">MSNSDFIVLDVETANADYASICQIGLVEVVAGEVVSQEAILVNPDDYFDGFNTSIHGITADHVCGAPLFHEVHAALSQRLSGSIIVHHGPFDRVSISRACERCGIESFDVQWLDNQRVVRRVWEQFSKSGYALKSLAAFFGIEFQHHDALQDAIATNEIFRRALNESGTTAADWLSRIKQSLPTTAKTISGDGNPDGPFSGETIVFTGELNIPRSEAADIAKRLGFRVEDGVTKRTTVLCAGVQDRTKTGGYDKSSKHRKAESLAGLGQDIRILSEGDFWAIVPKPMRPNVKTERPPSERSNHRGQLIVSLSLEDLFTDEELQRMLTGMPLSDA</sequence>
<dbReference type="InterPro" id="IPR013520">
    <property type="entry name" value="Ribonucl_H"/>
</dbReference>
<dbReference type="HOGENOM" id="CLU_047806_0_1_5"/>
<dbReference type="CDD" id="cd06130">
    <property type="entry name" value="DNA_pol_III_epsilon_like"/>
    <property type="match status" value="1"/>
</dbReference>
<evidence type="ECO:0000259" key="3">
    <source>
        <dbReference type="PROSITE" id="PS50172"/>
    </source>
</evidence>
<dbReference type="InterPro" id="IPR012337">
    <property type="entry name" value="RNaseH-like_sf"/>
</dbReference>
<comment type="subunit">
    <text evidence="2">DNA polymerase III contains a core (composed of alpha, epsilon and theta chains) that associates with a tau subunit. This core dimerizes to form the POLIII' complex. PolIII' associates with the gamma complex (composed of gamma, delta, delta', psi and chi chains) and with the beta chain to form the complete DNA polymerase III complex.</text>
</comment>
<dbReference type="InterPro" id="IPR036397">
    <property type="entry name" value="RNaseH_sf"/>
</dbReference>
<dbReference type="eggNOG" id="COG0272">
    <property type="taxonomic scope" value="Bacteria"/>
</dbReference>
<organism evidence="4 5">
    <name type="scientific">Nitrobacter hamburgensis (strain DSM 10229 / NCIMB 13809 / X14)</name>
    <dbReference type="NCBI Taxonomy" id="323097"/>
    <lineage>
        <taxon>Bacteria</taxon>
        <taxon>Pseudomonadati</taxon>
        <taxon>Pseudomonadota</taxon>
        <taxon>Alphaproteobacteria</taxon>
        <taxon>Hyphomicrobiales</taxon>
        <taxon>Nitrobacteraceae</taxon>
        <taxon>Nitrobacter</taxon>
    </lineage>
</organism>
<dbReference type="STRING" id="323097.Nham_0330"/>
<name>Q1QRC1_NITHX</name>
<dbReference type="PROSITE" id="PS50172">
    <property type="entry name" value="BRCT"/>
    <property type="match status" value="1"/>
</dbReference>
<dbReference type="PANTHER" id="PTHR30231">
    <property type="entry name" value="DNA POLYMERASE III SUBUNIT EPSILON"/>
    <property type="match status" value="1"/>
</dbReference>
<dbReference type="KEGG" id="nha:Nham_0330"/>
<dbReference type="CDD" id="cd17748">
    <property type="entry name" value="BRCT_DNA_ligase_like"/>
    <property type="match status" value="1"/>
</dbReference>
<protein>
    <submittedName>
        <fullName evidence="4">Exonuclease</fullName>
    </submittedName>
</protein>
<dbReference type="GO" id="GO:0006259">
    <property type="term" value="P:DNA metabolic process"/>
    <property type="evidence" value="ECO:0007669"/>
    <property type="project" value="UniProtKB-ARBA"/>
</dbReference>
<comment type="function">
    <text evidence="1">DNA polymerase III is a complex, multichain enzyme responsible for most of the replicative synthesis in bacteria. The epsilon subunit contain the editing function and is a proofreading 3'-5' exonuclease.</text>
</comment>
<evidence type="ECO:0000313" key="5">
    <source>
        <dbReference type="Proteomes" id="UP000001953"/>
    </source>
</evidence>
<dbReference type="EMBL" id="CP000319">
    <property type="protein sequence ID" value="ABE61226.1"/>
    <property type="molecule type" value="Genomic_DNA"/>
</dbReference>
<dbReference type="GO" id="GO:0003676">
    <property type="term" value="F:nucleic acid binding"/>
    <property type="evidence" value="ECO:0007669"/>
    <property type="project" value="InterPro"/>
</dbReference>
<feature type="domain" description="BRCT" evidence="3">
    <location>
        <begin position="194"/>
        <end position="276"/>
    </location>
</feature>
<dbReference type="RefSeq" id="WP_011508930.1">
    <property type="nucleotide sequence ID" value="NC_007964.1"/>
</dbReference>
<evidence type="ECO:0000256" key="1">
    <source>
        <dbReference type="ARBA" id="ARBA00025483"/>
    </source>
</evidence>
<keyword evidence="4" id="KW-0540">Nuclease</keyword>
<dbReference type="GO" id="GO:0005829">
    <property type="term" value="C:cytosol"/>
    <property type="evidence" value="ECO:0007669"/>
    <property type="project" value="TreeGrafter"/>
</dbReference>
<evidence type="ECO:0000256" key="2">
    <source>
        <dbReference type="ARBA" id="ARBA00026073"/>
    </source>
</evidence>
<dbReference type="AlphaFoldDB" id="Q1QRC1"/>
<keyword evidence="4" id="KW-0378">Hydrolase</keyword>
<dbReference type="GO" id="GO:0008408">
    <property type="term" value="F:3'-5' exonuclease activity"/>
    <property type="evidence" value="ECO:0007669"/>
    <property type="project" value="TreeGrafter"/>
</dbReference>